<sequence length="145" mass="15351">MLRLNLAREAHWLDLPLGVRLKVEPLTTAIMVAARTDPGVRGLPPGTSDDAIAVAFAKAIARRAIIDWKGVGDETGDPLAVSPEGITALLDLWPVFEKFQTGYVAKALELEQEKNVSAPLPSGSTAGVKATARPAKGSARTARRS</sequence>
<gene>
    <name evidence="2" type="ORF">SAMN04488003_13315</name>
</gene>
<dbReference type="STRING" id="245187.SAMN04488003_13315"/>
<dbReference type="Proteomes" id="UP000199585">
    <property type="component" value="Unassembled WGS sequence"/>
</dbReference>
<evidence type="ECO:0000313" key="3">
    <source>
        <dbReference type="Proteomes" id="UP000199585"/>
    </source>
</evidence>
<dbReference type="EMBL" id="FOCI01000033">
    <property type="protein sequence ID" value="SEN75992.1"/>
    <property type="molecule type" value="Genomic_DNA"/>
</dbReference>
<feature type="region of interest" description="Disordered" evidence="1">
    <location>
        <begin position="115"/>
        <end position="145"/>
    </location>
</feature>
<dbReference type="RefSeq" id="WP_089905535.1">
    <property type="nucleotide sequence ID" value="NZ_FOCI01000033.1"/>
</dbReference>
<organism evidence="2 3">
    <name type="scientific">Loktanella fryxellensis</name>
    <dbReference type="NCBI Taxonomy" id="245187"/>
    <lineage>
        <taxon>Bacteria</taxon>
        <taxon>Pseudomonadati</taxon>
        <taxon>Pseudomonadota</taxon>
        <taxon>Alphaproteobacteria</taxon>
        <taxon>Rhodobacterales</taxon>
        <taxon>Roseobacteraceae</taxon>
        <taxon>Loktanella</taxon>
    </lineage>
</organism>
<evidence type="ECO:0000256" key="1">
    <source>
        <dbReference type="SAM" id="MobiDB-lite"/>
    </source>
</evidence>
<evidence type="ECO:0000313" key="2">
    <source>
        <dbReference type="EMBL" id="SEN75992.1"/>
    </source>
</evidence>
<dbReference type="OrthoDB" id="7585945at2"/>
<reference evidence="2 3" key="1">
    <citation type="submission" date="2016-10" db="EMBL/GenBank/DDBJ databases">
        <authorList>
            <person name="de Groot N.N."/>
        </authorList>
    </citation>
    <scope>NUCLEOTIDE SEQUENCE [LARGE SCALE GENOMIC DNA]</scope>
    <source>
        <strain evidence="2 3">DSM 16213</strain>
    </source>
</reference>
<proteinExistence type="predicted"/>
<name>A0A1H8J5H8_9RHOB</name>
<protein>
    <submittedName>
        <fullName evidence="2">Uncharacterized protein</fullName>
    </submittedName>
</protein>
<dbReference type="AlphaFoldDB" id="A0A1H8J5H8"/>
<accession>A0A1H8J5H8</accession>
<keyword evidence="3" id="KW-1185">Reference proteome</keyword>